<proteinExistence type="predicted"/>
<evidence type="ECO:0000313" key="2">
    <source>
        <dbReference type="Proteomes" id="UP001153292"/>
    </source>
</evidence>
<protein>
    <submittedName>
        <fullName evidence="1">Uncharacterized protein</fullName>
    </submittedName>
</protein>
<name>A0ABN8BC25_CHISP</name>
<evidence type="ECO:0000313" key="1">
    <source>
        <dbReference type="EMBL" id="CAH0403942.1"/>
    </source>
</evidence>
<accession>A0ABN8BC25</accession>
<reference evidence="1" key="1">
    <citation type="submission" date="2021-12" db="EMBL/GenBank/DDBJ databases">
        <authorList>
            <person name="King R."/>
        </authorList>
    </citation>
    <scope>NUCLEOTIDE SEQUENCE</scope>
</reference>
<dbReference type="EMBL" id="OU963919">
    <property type="protein sequence ID" value="CAH0403942.1"/>
    <property type="molecule type" value="Genomic_DNA"/>
</dbReference>
<keyword evidence="2" id="KW-1185">Reference proteome</keyword>
<sequence>MQPGPTCLTCLPKHGGARDSTFLVTHPMTGHCESCLTSTIAAVSAHHLLHRAPWNKGFISKSMFD</sequence>
<gene>
    <name evidence="1" type="ORF">CHILSU_LOCUS7236</name>
</gene>
<organism evidence="1 2">
    <name type="scientific">Chilo suppressalis</name>
    <name type="common">Asiatic rice borer moth</name>
    <dbReference type="NCBI Taxonomy" id="168631"/>
    <lineage>
        <taxon>Eukaryota</taxon>
        <taxon>Metazoa</taxon>
        <taxon>Ecdysozoa</taxon>
        <taxon>Arthropoda</taxon>
        <taxon>Hexapoda</taxon>
        <taxon>Insecta</taxon>
        <taxon>Pterygota</taxon>
        <taxon>Neoptera</taxon>
        <taxon>Endopterygota</taxon>
        <taxon>Lepidoptera</taxon>
        <taxon>Glossata</taxon>
        <taxon>Ditrysia</taxon>
        <taxon>Pyraloidea</taxon>
        <taxon>Crambidae</taxon>
        <taxon>Crambinae</taxon>
        <taxon>Chilo</taxon>
    </lineage>
</organism>
<dbReference type="Proteomes" id="UP001153292">
    <property type="component" value="Chromosome 26"/>
</dbReference>